<sequence length="139" mass="15569">MAKTITSHFPGVLEVKDFYQNDAADVYLYEKFAVVEVKEGQTLSYVNGFTLLVKGLKINGAKPWIYISNRVNSYSVVPTDYKYLNKVPTLKGLAIVSAEKSELNNAHLEKAFFKKPFKIVDSLDSALAWGTEILAESKQ</sequence>
<dbReference type="Proteomes" id="UP000505306">
    <property type="component" value="Chromosome"/>
</dbReference>
<evidence type="ECO:0000313" key="2">
    <source>
        <dbReference type="Proteomes" id="UP000505306"/>
    </source>
</evidence>
<dbReference type="RefSeq" id="WP_164678068.1">
    <property type="nucleotide sequence ID" value="NZ_CP049057.1"/>
</dbReference>
<gene>
    <name evidence="1" type="ORF">G5B37_00350</name>
</gene>
<keyword evidence="2" id="KW-1185">Reference proteome</keyword>
<dbReference type="KEGG" id="mgel:G5B37_00350"/>
<dbReference type="EMBL" id="CP049057">
    <property type="protein sequence ID" value="QIE58070.1"/>
    <property type="molecule type" value="Genomic_DNA"/>
</dbReference>
<evidence type="ECO:0008006" key="3">
    <source>
        <dbReference type="Google" id="ProtNLM"/>
    </source>
</evidence>
<proteinExistence type="predicted"/>
<organism evidence="1 2">
    <name type="scientific">Rasiella rasia</name>
    <dbReference type="NCBI Taxonomy" id="2744027"/>
    <lineage>
        <taxon>Bacteria</taxon>
        <taxon>Pseudomonadati</taxon>
        <taxon>Bacteroidota</taxon>
        <taxon>Flavobacteriia</taxon>
        <taxon>Flavobacteriales</taxon>
        <taxon>Flavobacteriaceae</taxon>
        <taxon>Rasiella</taxon>
    </lineage>
</organism>
<dbReference type="AlphaFoldDB" id="A0A6G6GHT9"/>
<name>A0A6G6GHT9_9FLAO</name>
<reference evidence="1 2" key="1">
    <citation type="submission" date="2020-02" db="EMBL/GenBank/DDBJ databases">
        <title>Complete genome sequence of Flavobacteriaceae bacterium.</title>
        <authorList>
            <person name="Kim S.-J."/>
            <person name="Kim Y.-S."/>
            <person name="Kim K.-H."/>
        </authorList>
    </citation>
    <scope>NUCLEOTIDE SEQUENCE [LARGE SCALE GENOMIC DNA]</scope>
    <source>
        <strain evidence="1 2">RR4-40</strain>
    </source>
</reference>
<protein>
    <recommendedName>
        <fullName evidence="3">STAS/SEC14 domain-containing protein</fullName>
    </recommendedName>
</protein>
<evidence type="ECO:0000313" key="1">
    <source>
        <dbReference type="EMBL" id="QIE58070.1"/>
    </source>
</evidence>
<accession>A0A6G6GHT9</accession>